<sequence length="216" mass="24436">MKYEGVKKELRKKDNDWRVTGGGPSTSHQPTIPEEEIILRDTIALSVRGLQPQEGDDDVDEIVVGIDSSLLEMEVVNDKSEEINVDWSSLQPRMYQTQKAPALRVHSPVYTSSPIPAAIEPRTITPQLSEQPEGTSRRRPVLQKKRTVRSSAGKFEELATRKIEITDIKREIALKKSRLLDLKIEDAEMRLILTKKELAAHQVGNQYLGSKTRVEE</sequence>
<reference evidence="2" key="1">
    <citation type="journal article" date="2021" name="Mol. Ecol. Resour.">
        <title>Apolygus lucorum genome provides insights into omnivorousness and mesophyll feeding.</title>
        <authorList>
            <person name="Liu Y."/>
            <person name="Liu H."/>
            <person name="Wang H."/>
            <person name="Huang T."/>
            <person name="Liu B."/>
            <person name="Yang B."/>
            <person name="Yin L."/>
            <person name="Li B."/>
            <person name="Zhang Y."/>
            <person name="Zhang S."/>
            <person name="Jiang F."/>
            <person name="Zhang X."/>
            <person name="Ren Y."/>
            <person name="Wang B."/>
            <person name="Wang S."/>
            <person name="Lu Y."/>
            <person name="Wu K."/>
            <person name="Fan W."/>
            <person name="Wang G."/>
        </authorList>
    </citation>
    <scope>NUCLEOTIDE SEQUENCE</scope>
    <source>
        <strain evidence="2">12Hb</strain>
    </source>
</reference>
<accession>A0A8S9WHA7</accession>
<gene>
    <name evidence="2" type="ORF">GE061_020239</name>
</gene>
<feature type="compositionally biased region" description="Basic residues" evidence="1">
    <location>
        <begin position="137"/>
        <end position="146"/>
    </location>
</feature>
<dbReference type="Proteomes" id="UP000466442">
    <property type="component" value="Unassembled WGS sequence"/>
</dbReference>
<comment type="caution">
    <text evidence="2">The sequence shown here is derived from an EMBL/GenBank/DDBJ whole genome shotgun (WGS) entry which is preliminary data.</text>
</comment>
<protein>
    <submittedName>
        <fullName evidence="2">Uncharacterized protein</fullName>
    </submittedName>
</protein>
<feature type="region of interest" description="Disordered" evidence="1">
    <location>
        <begin position="1"/>
        <end position="32"/>
    </location>
</feature>
<evidence type="ECO:0000313" key="3">
    <source>
        <dbReference type="Proteomes" id="UP000466442"/>
    </source>
</evidence>
<dbReference type="EMBL" id="WIXP02000077">
    <property type="protein sequence ID" value="KAF6000367.1"/>
    <property type="molecule type" value="Genomic_DNA"/>
</dbReference>
<proteinExistence type="predicted"/>
<evidence type="ECO:0000256" key="1">
    <source>
        <dbReference type="SAM" id="MobiDB-lite"/>
    </source>
</evidence>
<organism evidence="2 3">
    <name type="scientific">Apolygus lucorum</name>
    <name type="common">Small green plant bug</name>
    <name type="synonym">Lygocoris lucorum</name>
    <dbReference type="NCBI Taxonomy" id="248454"/>
    <lineage>
        <taxon>Eukaryota</taxon>
        <taxon>Metazoa</taxon>
        <taxon>Ecdysozoa</taxon>
        <taxon>Arthropoda</taxon>
        <taxon>Hexapoda</taxon>
        <taxon>Insecta</taxon>
        <taxon>Pterygota</taxon>
        <taxon>Neoptera</taxon>
        <taxon>Paraneoptera</taxon>
        <taxon>Hemiptera</taxon>
        <taxon>Heteroptera</taxon>
        <taxon>Panheteroptera</taxon>
        <taxon>Cimicomorpha</taxon>
        <taxon>Miridae</taxon>
        <taxon>Mirini</taxon>
        <taxon>Apolygus</taxon>
    </lineage>
</organism>
<dbReference type="OrthoDB" id="6769707at2759"/>
<keyword evidence="3" id="KW-1185">Reference proteome</keyword>
<dbReference type="AlphaFoldDB" id="A0A8S9WHA7"/>
<feature type="compositionally biased region" description="Polar residues" evidence="1">
    <location>
        <begin position="124"/>
        <end position="134"/>
    </location>
</feature>
<feature type="region of interest" description="Disordered" evidence="1">
    <location>
        <begin position="122"/>
        <end position="146"/>
    </location>
</feature>
<name>A0A8S9WHA7_APOLU</name>
<evidence type="ECO:0000313" key="2">
    <source>
        <dbReference type="EMBL" id="KAF6000367.1"/>
    </source>
</evidence>
<feature type="compositionally biased region" description="Basic and acidic residues" evidence="1">
    <location>
        <begin position="1"/>
        <end position="17"/>
    </location>
</feature>